<dbReference type="SUPFAM" id="SSF69118">
    <property type="entry name" value="AhpD-like"/>
    <property type="match status" value="1"/>
</dbReference>
<accession>A0A0F9DXF5</accession>
<dbReference type="Pfam" id="PF02627">
    <property type="entry name" value="CMD"/>
    <property type="match status" value="1"/>
</dbReference>
<dbReference type="PANTHER" id="PTHR35446">
    <property type="entry name" value="SI:CH211-175M2.5"/>
    <property type="match status" value="1"/>
</dbReference>
<dbReference type="EMBL" id="LAZR01029801">
    <property type="protein sequence ID" value="KKL58501.1"/>
    <property type="molecule type" value="Genomic_DNA"/>
</dbReference>
<dbReference type="NCBIfam" id="TIGR00778">
    <property type="entry name" value="ahpD_dom"/>
    <property type="match status" value="1"/>
</dbReference>
<dbReference type="InterPro" id="IPR029032">
    <property type="entry name" value="AhpD-like"/>
</dbReference>
<evidence type="ECO:0000313" key="2">
    <source>
        <dbReference type="EMBL" id="KKL58501.1"/>
    </source>
</evidence>
<protein>
    <recommendedName>
        <fullName evidence="1">Carboxymuconolactone decarboxylase-like domain-containing protein</fullName>
    </recommendedName>
</protein>
<feature type="domain" description="Carboxymuconolactone decarboxylase-like" evidence="1">
    <location>
        <begin position="44"/>
        <end position="106"/>
    </location>
</feature>
<reference evidence="2" key="1">
    <citation type="journal article" date="2015" name="Nature">
        <title>Complex archaea that bridge the gap between prokaryotes and eukaryotes.</title>
        <authorList>
            <person name="Spang A."/>
            <person name="Saw J.H."/>
            <person name="Jorgensen S.L."/>
            <person name="Zaremba-Niedzwiedzka K."/>
            <person name="Martijn J."/>
            <person name="Lind A.E."/>
            <person name="van Eijk R."/>
            <person name="Schleper C."/>
            <person name="Guy L."/>
            <person name="Ettema T.J."/>
        </authorList>
    </citation>
    <scope>NUCLEOTIDE SEQUENCE</scope>
</reference>
<dbReference type="InterPro" id="IPR004675">
    <property type="entry name" value="AhpD_core"/>
</dbReference>
<dbReference type="PANTHER" id="PTHR35446:SF2">
    <property type="entry name" value="CARBOXYMUCONOLACTONE DECARBOXYLASE-LIKE DOMAIN-CONTAINING PROTEIN"/>
    <property type="match status" value="1"/>
</dbReference>
<proteinExistence type="predicted"/>
<dbReference type="GO" id="GO:0051920">
    <property type="term" value="F:peroxiredoxin activity"/>
    <property type="evidence" value="ECO:0007669"/>
    <property type="project" value="InterPro"/>
</dbReference>
<dbReference type="AlphaFoldDB" id="A0A0F9DXF5"/>
<dbReference type="Gene3D" id="1.20.1290.10">
    <property type="entry name" value="AhpD-like"/>
    <property type="match status" value="1"/>
</dbReference>
<evidence type="ECO:0000259" key="1">
    <source>
        <dbReference type="Pfam" id="PF02627"/>
    </source>
</evidence>
<name>A0A0F9DXF5_9ZZZZ</name>
<gene>
    <name evidence="2" type="ORF">LCGC14_2224760</name>
</gene>
<organism evidence="2">
    <name type="scientific">marine sediment metagenome</name>
    <dbReference type="NCBI Taxonomy" id="412755"/>
    <lineage>
        <taxon>unclassified sequences</taxon>
        <taxon>metagenomes</taxon>
        <taxon>ecological metagenomes</taxon>
    </lineage>
</organism>
<dbReference type="InterPro" id="IPR010195">
    <property type="entry name" value="Uncharacterised_peroxidase-rel"/>
</dbReference>
<dbReference type="NCBIfam" id="TIGR01926">
    <property type="entry name" value="peroxid_rel"/>
    <property type="match status" value="1"/>
</dbReference>
<dbReference type="InterPro" id="IPR003779">
    <property type="entry name" value="CMD-like"/>
</dbReference>
<sequence>MARISVVGKEEASKDVQEILAEIEDVFGKVPNLFKTYSHFPPLLKANWDKVKALMMRGNLSRKTKEAIALLVSKDNSCSYCVAAHTVALRSIGATEEEIKKIEDEIEKSEFTEKERGLISFVRKANKDPNKITDEEFEELKKTGASESEIVEALGVMELFTAFNKFLDSLNVEIDF</sequence>
<comment type="caution">
    <text evidence="2">The sequence shown here is derived from an EMBL/GenBank/DDBJ whole genome shotgun (WGS) entry which is preliminary data.</text>
</comment>